<reference evidence="3 4" key="1">
    <citation type="journal article" date="2015" name="Genome Biol. Evol.">
        <title>Phylogenomic analyses indicate that early fungi evolved digesting cell walls of algal ancestors of land plants.</title>
        <authorList>
            <person name="Chang Y."/>
            <person name="Wang S."/>
            <person name="Sekimoto S."/>
            <person name="Aerts A.L."/>
            <person name="Choi C."/>
            <person name="Clum A."/>
            <person name="LaButti K.M."/>
            <person name="Lindquist E.A."/>
            <person name="Yee Ngan C."/>
            <person name="Ohm R.A."/>
            <person name="Salamov A.A."/>
            <person name="Grigoriev I.V."/>
            <person name="Spatafora J.W."/>
            <person name="Berbee M.L."/>
        </authorList>
    </citation>
    <scope>NUCLEOTIDE SEQUENCE [LARGE SCALE GENOMIC DNA]</scope>
    <source>
        <strain evidence="3 4">NRRL 28638</strain>
    </source>
</reference>
<proteinExistence type="predicted"/>
<accession>A0A137P6P3</accession>
<feature type="region of interest" description="Disordered" evidence="2">
    <location>
        <begin position="441"/>
        <end position="462"/>
    </location>
</feature>
<dbReference type="STRING" id="796925.A0A137P6P3"/>
<feature type="region of interest" description="Disordered" evidence="2">
    <location>
        <begin position="315"/>
        <end position="382"/>
    </location>
</feature>
<sequence>MDANRDLVLDKVKKVKETVTEINRCFKFVKFAKDEMDKFKKLNEESNVKVLNLQSELQEKDAQLAQAQISMTNLATEVNNFKTKDKSFETLTSQLNHKIAEYKEQLDLYRDIEDQNKKLLKENSKLKNEKNSLGAEIYELKNRIKENVTNQVNPTQINELQNQKDELHFSNMRLTAENSQLVTRLHKADEELKSFQQKLANIDTDYSMLEEMVSKAFAVDKNTLITKSDKNKYKLKAKTLKAKLLNANTKISQKNEKLKSAKKKIQQLMTYINQSALSPSMTSINAPPTFNDTSNIAPSSTLIDGQIQNQTITHSSITPHDSPVPNLNTSSKDVVQQHRQDTTNFDIDSIFNDNDNDLTSSKDNTEPNKNQVINGSPKHNSNVLSQSEFHALTQSIMDDLLSDDDNEDENNEDPVPATPDSTTLKRPLPVSSAYAIQPQVSKLARSKDPAGDRIQQMKSKALKASQSTTASSAIIAPTSNSYFNYYPRFTIETNLKRLLQKLPFTKGLTSLYVKNCEPMVKDLEAILISILKLVKQSSIGQLKMGESIFESLDEVWVNSVYQVPLSTDLEDLEYRVIISLVLFNTHFPRYNIIEYLMDQLPKHILDPVESLKQPLSYITSLCQIFISLCKITEDFTRCRVFFYDVLTLFVDCPFQLRVLSTIASTHPEAISYSESNSSHFNMFLNVIESAIAGIFMADPNADDGLYQIFIDKCNWNLLHQSPTLFESIEKLCELQPDPTDSKESIDFLIEQSLTIGRIFGSEQLKF</sequence>
<protein>
    <submittedName>
        <fullName evidence="3">Uncharacterized protein</fullName>
    </submittedName>
</protein>
<evidence type="ECO:0000313" key="4">
    <source>
        <dbReference type="Proteomes" id="UP000070444"/>
    </source>
</evidence>
<evidence type="ECO:0000313" key="3">
    <source>
        <dbReference type="EMBL" id="KXN70591.1"/>
    </source>
</evidence>
<keyword evidence="1" id="KW-0175">Coiled coil</keyword>
<evidence type="ECO:0000256" key="1">
    <source>
        <dbReference type="SAM" id="Coils"/>
    </source>
</evidence>
<feature type="coiled-coil region" evidence="1">
    <location>
        <begin position="43"/>
        <end position="77"/>
    </location>
</feature>
<feature type="region of interest" description="Disordered" evidence="2">
    <location>
        <begin position="401"/>
        <end position="426"/>
    </location>
</feature>
<keyword evidence="4" id="KW-1185">Reference proteome</keyword>
<feature type="compositionally biased region" description="Low complexity" evidence="2">
    <location>
        <begin position="344"/>
        <end position="353"/>
    </location>
</feature>
<gene>
    <name evidence="3" type="ORF">CONCODRAFT_70535</name>
</gene>
<name>A0A137P6P3_CONC2</name>
<dbReference type="EMBL" id="KQ964498">
    <property type="protein sequence ID" value="KXN70591.1"/>
    <property type="molecule type" value="Genomic_DNA"/>
</dbReference>
<organism evidence="3 4">
    <name type="scientific">Conidiobolus coronatus (strain ATCC 28846 / CBS 209.66 / NRRL 28638)</name>
    <name type="common">Delacroixia coronata</name>
    <dbReference type="NCBI Taxonomy" id="796925"/>
    <lineage>
        <taxon>Eukaryota</taxon>
        <taxon>Fungi</taxon>
        <taxon>Fungi incertae sedis</taxon>
        <taxon>Zoopagomycota</taxon>
        <taxon>Entomophthoromycotina</taxon>
        <taxon>Entomophthoromycetes</taxon>
        <taxon>Entomophthorales</taxon>
        <taxon>Ancylistaceae</taxon>
        <taxon>Conidiobolus</taxon>
    </lineage>
</organism>
<feature type="compositionally biased region" description="Polar residues" evidence="2">
    <location>
        <begin position="315"/>
        <end position="334"/>
    </location>
</feature>
<feature type="compositionally biased region" description="Polar residues" evidence="2">
    <location>
        <begin position="358"/>
        <end position="382"/>
    </location>
</feature>
<dbReference type="Proteomes" id="UP000070444">
    <property type="component" value="Unassembled WGS sequence"/>
</dbReference>
<feature type="coiled-coil region" evidence="1">
    <location>
        <begin position="102"/>
        <end position="271"/>
    </location>
</feature>
<feature type="compositionally biased region" description="Acidic residues" evidence="2">
    <location>
        <begin position="401"/>
        <end position="412"/>
    </location>
</feature>
<evidence type="ECO:0000256" key="2">
    <source>
        <dbReference type="SAM" id="MobiDB-lite"/>
    </source>
</evidence>
<dbReference type="AlphaFoldDB" id="A0A137P6P3"/>